<sequence length="118" mass="13538">MKWERAETLDFCGRQSAPTEPLSFIEFQRFKPNEALAGTSDYSIHPRHFTPLRLYGFSPGRNTLRLITKTTSYPHPTLSKDQERARTCMNSPYNQVPRLTMPDGASKWGVTRFKPCTA</sequence>
<keyword evidence="2" id="KW-1185">Reference proteome</keyword>
<protein>
    <submittedName>
        <fullName evidence="1">Uncharacterized protein</fullName>
    </submittedName>
</protein>
<evidence type="ECO:0000313" key="1">
    <source>
        <dbReference type="EMBL" id="EDN92883.1"/>
    </source>
</evidence>
<accession>A7ETU1</accession>
<dbReference type="RefSeq" id="XP_001589984.1">
    <property type="nucleotide sequence ID" value="XM_001589934.1"/>
</dbReference>
<organism evidence="1 2">
    <name type="scientific">Sclerotinia sclerotiorum (strain ATCC 18683 / 1980 / Ss-1)</name>
    <name type="common">White mold</name>
    <name type="synonym">Whetzelinia sclerotiorum</name>
    <dbReference type="NCBI Taxonomy" id="665079"/>
    <lineage>
        <taxon>Eukaryota</taxon>
        <taxon>Fungi</taxon>
        <taxon>Dikarya</taxon>
        <taxon>Ascomycota</taxon>
        <taxon>Pezizomycotina</taxon>
        <taxon>Leotiomycetes</taxon>
        <taxon>Helotiales</taxon>
        <taxon>Sclerotiniaceae</taxon>
        <taxon>Sclerotinia</taxon>
    </lineage>
</organism>
<reference evidence="2" key="1">
    <citation type="journal article" date="2011" name="PLoS Genet.">
        <title>Genomic analysis of the necrotrophic fungal pathogens Sclerotinia sclerotiorum and Botrytis cinerea.</title>
        <authorList>
            <person name="Amselem J."/>
            <person name="Cuomo C.A."/>
            <person name="van Kan J.A."/>
            <person name="Viaud M."/>
            <person name="Benito E.P."/>
            <person name="Couloux A."/>
            <person name="Coutinho P.M."/>
            <person name="de Vries R.P."/>
            <person name="Dyer P.S."/>
            <person name="Fillinger S."/>
            <person name="Fournier E."/>
            <person name="Gout L."/>
            <person name="Hahn M."/>
            <person name="Kohn L."/>
            <person name="Lapalu N."/>
            <person name="Plummer K.M."/>
            <person name="Pradier J.M."/>
            <person name="Quevillon E."/>
            <person name="Sharon A."/>
            <person name="Simon A."/>
            <person name="ten Have A."/>
            <person name="Tudzynski B."/>
            <person name="Tudzynski P."/>
            <person name="Wincker P."/>
            <person name="Andrew M."/>
            <person name="Anthouard V."/>
            <person name="Beever R.E."/>
            <person name="Beffa R."/>
            <person name="Benoit I."/>
            <person name="Bouzid O."/>
            <person name="Brault B."/>
            <person name="Chen Z."/>
            <person name="Choquer M."/>
            <person name="Collemare J."/>
            <person name="Cotton P."/>
            <person name="Danchin E.G."/>
            <person name="Da Silva C."/>
            <person name="Gautier A."/>
            <person name="Giraud C."/>
            <person name="Giraud T."/>
            <person name="Gonzalez C."/>
            <person name="Grossetete S."/>
            <person name="Guldener U."/>
            <person name="Henrissat B."/>
            <person name="Howlett B.J."/>
            <person name="Kodira C."/>
            <person name="Kretschmer M."/>
            <person name="Lappartient A."/>
            <person name="Leroch M."/>
            <person name="Levis C."/>
            <person name="Mauceli E."/>
            <person name="Neuveglise C."/>
            <person name="Oeser B."/>
            <person name="Pearson M."/>
            <person name="Poulain J."/>
            <person name="Poussereau N."/>
            <person name="Quesneville H."/>
            <person name="Rascle C."/>
            <person name="Schumacher J."/>
            <person name="Segurens B."/>
            <person name="Sexton A."/>
            <person name="Silva E."/>
            <person name="Sirven C."/>
            <person name="Soanes D.M."/>
            <person name="Talbot N.J."/>
            <person name="Templeton M."/>
            <person name="Yandava C."/>
            <person name="Yarden O."/>
            <person name="Zeng Q."/>
            <person name="Rollins J.A."/>
            <person name="Lebrun M.H."/>
            <person name="Dickman M."/>
        </authorList>
    </citation>
    <scope>NUCLEOTIDE SEQUENCE [LARGE SCALE GENOMIC DNA]</scope>
    <source>
        <strain evidence="2">ATCC 18683 / 1980 / Ss-1</strain>
    </source>
</reference>
<proteinExistence type="predicted"/>
<dbReference type="Proteomes" id="UP000001312">
    <property type="component" value="Unassembled WGS sequence"/>
</dbReference>
<gene>
    <name evidence="1" type="ORF">SS1G_08748</name>
</gene>
<dbReference type="EMBL" id="CH476632">
    <property type="protein sequence ID" value="EDN92883.1"/>
    <property type="molecule type" value="Genomic_DNA"/>
</dbReference>
<name>A7ETU1_SCLS1</name>
<evidence type="ECO:0000313" key="2">
    <source>
        <dbReference type="Proteomes" id="UP000001312"/>
    </source>
</evidence>
<dbReference type="InParanoid" id="A7ETU1"/>
<dbReference type="AlphaFoldDB" id="A7ETU1"/>
<dbReference type="GeneID" id="5486377"/>
<dbReference type="KEGG" id="ssl:SS1G_08748"/>